<reference evidence="1 2" key="1">
    <citation type="submission" date="2020-08" db="EMBL/GenBank/DDBJ databases">
        <title>Genomic Encyclopedia of Type Strains, Phase IV (KMG-IV): sequencing the most valuable type-strain genomes for metagenomic binning, comparative biology and taxonomic classification.</title>
        <authorList>
            <person name="Goeker M."/>
        </authorList>
    </citation>
    <scope>NUCLEOTIDE SEQUENCE [LARGE SCALE GENOMIC DNA]</scope>
    <source>
        <strain evidence="1 2">DSM 17976</strain>
    </source>
</reference>
<comment type="caution">
    <text evidence="1">The sequence shown here is derived from an EMBL/GenBank/DDBJ whole genome shotgun (WGS) entry which is preliminary data.</text>
</comment>
<dbReference type="RefSeq" id="WP_183972061.1">
    <property type="nucleotide sequence ID" value="NZ_JACIBY010000002.1"/>
</dbReference>
<name>A0A7W6EPC3_9BACT</name>
<protein>
    <submittedName>
        <fullName evidence="1">Protein SCO1/2</fullName>
    </submittedName>
</protein>
<dbReference type="Proteomes" id="UP000541352">
    <property type="component" value="Unassembled WGS sequence"/>
</dbReference>
<dbReference type="AlphaFoldDB" id="A0A7W6EPC3"/>
<accession>A0A7W6EPC3</accession>
<organism evidence="1 2">
    <name type="scientific">Runella defluvii</name>
    <dbReference type="NCBI Taxonomy" id="370973"/>
    <lineage>
        <taxon>Bacteria</taxon>
        <taxon>Pseudomonadati</taxon>
        <taxon>Bacteroidota</taxon>
        <taxon>Cytophagia</taxon>
        <taxon>Cytophagales</taxon>
        <taxon>Spirosomataceae</taxon>
        <taxon>Runella</taxon>
    </lineage>
</organism>
<evidence type="ECO:0000313" key="2">
    <source>
        <dbReference type="Proteomes" id="UP000541352"/>
    </source>
</evidence>
<dbReference type="EMBL" id="JACIBY010000002">
    <property type="protein sequence ID" value="MBB3837328.1"/>
    <property type="molecule type" value="Genomic_DNA"/>
</dbReference>
<gene>
    <name evidence="1" type="ORF">FHS57_001322</name>
</gene>
<proteinExistence type="predicted"/>
<evidence type="ECO:0000313" key="1">
    <source>
        <dbReference type="EMBL" id="MBB3837328.1"/>
    </source>
</evidence>
<sequence>MQKYIKAGMLTLVLALPAFIVLFLHSFGENHFELPYFVPAVDAAGKPILNGKDTVFYQVPSAAQGTIKVAGFFHPDSDAVVRQHFDRAKKLFDKEASFSVEKGTPELLIDTYKLGNLKNGKSKQTIPYNEQLVLVDKQGYIRGFYNGKDEKDVERLVTEISVLLDIYQKKEK</sequence>
<keyword evidence="2" id="KW-1185">Reference proteome</keyword>